<dbReference type="EMBL" id="JANIEX010000138">
    <property type="protein sequence ID" value="KAJ3572558.1"/>
    <property type="molecule type" value="Genomic_DNA"/>
</dbReference>
<dbReference type="InterPro" id="IPR036249">
    <property type="entry name" value="Thioredoxin-like_sf"/>
</dbReference>
<dbReference type="Pfam" id="PF01323">
    <property type="entry name" value="DSBA"/>
    <property type="match status" value="1"/>
</dbReference>
<dbReference type="Gene3D" id="3.40.30.10">
    <property type="entry name" value="Glutaredoxin"/>
    <property type="match status" value="1"/>
</dbReference>
<proteinExistence type="predicted"/>
<dbReference type="InterPro" id="IPR032675">
    <property type="entry name" value="LRR_dom_sf"/>
</dbReference>
<accession>A0AAD5VXB3</accession>
<dbReference type="Gene3D" id="1.20.1280.50">
    <property type="match status" value="1"/>
</dbReference>
<dbReference type="Proteomes" id="UP001213000">
    <property type="component" value="Unassembled WGS sequence"/>
</dbReference>
<organism evidence="2 3">
    <name type="scientific">Leucocoprinus birnbaumii</name>
    <dbReference type="NCBI Taxonomy" id="56174"/>
    <lineage>
        <taxon>Eukaryota</taxon>
        <taxon>Fungi</taxon>
        <taxon>Dikarya</taxon>
        <taxon>Basidiomycota</taxon>
        <taxon>Agaricomycotina</taxon>
        <taxon>Agaricomycetes</taxon>
        <taxon>Agaricomycetidae</taxon>
        <taxon>Agaricales</taxon>
        <taxon>Agaricineae</taxon>
        <taxon>Agaricaceae</taxon>
        <taxon>Leucocoprinus</taxon>
    </lineage>
</organism>
<comment type="caution">
    <text evidence="2">The sequence shown here is derived from an EMBL/GenBank/DDBJ whole genome shotgun (WGS) entry which is preliminary data.</text>
</comment>
<dbReference type="SUPFAM" id="SSF52047">
    <property type="entry name" value="RNI-like"/>
    <property type="match status" value="1"/>
</dbReference>
<feature type="domain" description="DSBA-like thioredoxin" evidence="1">
    <location>
        <begin position="532"/>
        <end position="758"/>
    </location>
</feature>
<evidence type="ECO:0000259" key="1">
    <source>
        <dbReference type="Pfam" id="PF01323"/>
    </source>
</evidence>
<sequence length="786" mass="86869">MYNTLLNSQASISKLPAELLSNIFLLCQAVGSPRSYYSFALAASHVSRHWRTVSLSTPLLWNNIKVSKRALNPLARLEAHLSRSDDCFLDIFIYTPLQDIQPIMNLITQHSERWRRLTLVTDHDQLTTIQSCLHNSSTPRLEHLSLQIGITQEHNSPRSRYPGECPAIFSQGAPSLQFLRLGGLALGNLAPPAGSISTLDLDGFERYFMEPSQFVSFLETLPSLVNLSLGQLCIHHPRNPFQITKQVELPLLQSLRICGPCTSPHLALSLLVLPQLNSLILSELESFHSPVFPSVKELSLDACSFDEGAATNILLAFPSIAELTMDPLVPAICSMMTIPADMMDSRTPWPSLQTLTIREMGSSDVARLSIMVSTRIASECGIRKLRFDRRTRTTLRKKQCFDWLKEQMTLENCDQPDTWPVGLGYDDPLDLTILLCNALSTVRGTLSGGSASSRAMSTVALVTPERTKASGKLALQQRSLPLILFLILRPYIAAIRLRLAAPQIHPSPLPPSSLVLRVPDTIMSTRVVKLAVISDFTCPSCFVVQHELTAAMDYCKDNLELPLEFQFQHMPFRLIGAKCLEPGNTVERTKFYNCHLGEERSQSLRQCVTKWGEEKSIPMCVAPFFELLRFFEWYTDRPVGSTWNGVIGHTTNAHRLCYKAAQLGGQDAQLKTITAIFTASMVDAKDISDIKVLAEVAESVELMTKDKALAFLQTDELEAEVNKVADAARAKGITGVPVTVIDCKWAVSGGQSSDVFVQIFKKLAATNVGSSPSHLPGPAVPTQICA</sequence>
<evidence type="ECO:0000313" key="3">
    <source>
        <dbReference type="Proteomes" id="UP001213000"/>
    </source>
</evidence>
<name>A0AAD5VXB3_9AGAR</name>
<dbReference type="InterPro" id="IPR001853">
    <property type="entry name" value="DSBA-like_thioredoxin_dom"/>
</dbReference>
<dbReference type="Gene3D" id="3.80.10.10">
    <property type="entry name" value="Ribonuclease Inhibitor"/>
    <property type="match status" value="1"/>
</dbReference>
<dbReference type="PANTHER" id="PTHR13887">
    <property type="entry name" value="GLUTATHIONE S-TRANSFERASE KAPPA"/>
    <property type="match status" value="1"/>
</dbReference>
<dbReference type="PANTHER" id="PTHR13887:SF41">
    <property type="entry name" value="THIOREDOXIN SUPERFAMILY PROTEIN"/>
    <property type="match status" value="1"/>
</dbReference>
<dbReference type="SUPFAM" id="SSF52833">
    <property type="entry name" value="Thioredoxin-like"/>
    <property type="match status" value="1"/>
</dbReference>
<dbReference type="AlphaFoldDB" id="A0AAD5VXB3"/>
<protein>
    <recommendedName>
        <fullName evidence="1">DSBA-like thioredoxin domain-containing protein</fullName>
    </recommendedName>
</protein>
<reference evidence="2" key="1">
    <citation type="submission" date="2022-07" db="EMBL/GenBank/DDBJ databases">
        <title>Genome Sequence of Leucocoprinus birnbaumii.</title>
        <authorList>
            <person name="Buettner E."/>
        </authorList>
    </citation>
    <scope>NUCLEOTIDE SEQUENCE</scope>
    <source>
        <strain evidence="2">VT141</strain>
    </source>
</reference>
<dbReference type="GO" id="GO:0016491">
    <property type="term" value="F:oxidoreductase activity"/>
    <property type="evidence" value="ECO:0007669"/>
    <property type="project" value="InterPro"/>
</dbReference>
<evidence type="ECO:0000313" key="2">
    <source>
        <dbReference type="EMBL" id="KAJ3572558.1"/>
    </source>
</evidence>
<keyword evidence="3" id="KW-1185">Reference proteome</keyword>
<gene>
    <name evidence="2" type="ORF">NP233_g3010</name>
</gene>